<reference evidence="2 3" key="1">
    <citation type="submission" date="2021-06" db="EMBL/GenBank/DDBJ databases">
        <title>New haloarchaea isolates fom saline soil.</title>
        <authorList>
            <person name="Duran-Viseras A."/>
            <person name="Sanchez-Porro C.S."/>
            <person name="Ventosa A."/>
        </authorList>
    </citation>
    <scope>NUCLEOTIDE SEQUENCE [LARGE SCALE GENOMIC DNA]</scope>
    <source>
        <strain evidence="2 3">JCM 183640</strain>
    </source>
</reference>
<gene>
    <name evidence="2" type="ORF">KTS45_02535</name>
</gene>
<evidence type="ECO:0000259" key="1">
    <source>
        <dbReference type="Pfam" id="PF18545"/>
    </source>
</evidence>
<dbReference type="EMBL" id="JAHQXF010000001">
    <property type="protein sequence ID" value="MBV0923065.1"/>
    <property type="molecule type" value="Genomic_DNA"/>
</dbReference>
<dbReference type="OrthoDB" id="205616at2157"/>
<comment type="caution">
    <text evidence="2">The sequence shown here is derived from an EMBL/GenBank/DDBJ whole genome shotgun (WGS) entry which is preliminary data.</text>
</comment>
<evidence type="ECO:0000313" key="2">
    <source>
        <dbReference type="EMBL" id="MBV0923065.1"/>
    </source>
</evidence>
<protein>
    <recommendedName>
        <fullName evidence="1">Halobacterial output domain-containing protein</fullName>
    </recommendedName>
</protein>
<evidence type="ECO:0000313" key="3">
    <source>
        <dbReference type="Proteomes" id="UP000766550"/>
    </source>
</evidence>
<dbReference type="InterPro" id="IPR040624">
    <property type="entry name" value="HalOD1"/>
</dbReference>
<dbReference type="AlphaFoldDB" id="A0A8J8C6Z7"/>
<name>A0A8J8C6Z7_9EURY</name>
<dbReference type="RefSeq" id="WP_162316223.1">
    <property type="nucleotide sequence ID" value="NZ_JAHQXF010000001.1"/>
</dbReference>
<accession>A0A8J8C6Z7</accession>
<dbReference type="Proteomes" id="UP000766550">
    <property type="component" value="Unassembled WGS sequence"/>
</dbReference>
<organism evidence="2 3">
    <name type="scientific">Haloarcula limicola</name>
    <dbReference type="NCBI Taxonomy" id="1429915"/>
    <lineage>
        <taxon>Archaea</taxon>
        <taxon>Methanobacteriati</taxon>
        <taxon>Methanobacteriota</taxon>
        <taxon>Stenosarchaea group</taxon>
        <taxon>Halobacteria</taxon>
        <taxon>Halobacteriales</taxon>
        <taxon>Haloarculaceae</taxon>
        <taxon>Haloarcula</taxon>
    </lineage>
</organism>
<sequence>MEICMGAGTTSSRSIGPEQSVATVVALELAAVRNEDPMDIAPLSDSINTDALNAFFRGSDADFELTFTHEGHAITVSSTEVTVARE</sequence>
<dbReference type="Pfam" id="PF18545">
    <property type="entry name" value="HalOD1"/>
    <property type="match status" value="1"/>
</dbReference>
<feature type="domain" description="Halobacterial output" evidence="1">
    <location>
        <begin position="18"/>
        <end position="83"/>
    </location>
</feature>
<proteinExistence type="predicted"/>
<keyword evidence="3" id="KW-1185">Reference proteome</keyword>